<reference evidence="18 19" key="1">
    <citation type="submission" date="2019-08" db="EMBL/GenBank/DDBJ databases">
        <title>In-depth cultivation of the pig gut microbiome towards novel bacterial diversity and tailored functional studies.</title>
        <authorList>
            <person name="Wylensek D."/>
            <person name="Hitch T.C.A."/>
            <person name="Clavel T."/>
        </authorList>
    </citation>
    <scope>NUCLEOTIDE SEQUENCE [LARGE SCALE GENOMIC DNA]</scope>
    <source>
        <strain evidence="18 19">WCA-MUC-591-APC-4B</strain>
    </source>
</reference>
<organism evidence="18 19">
    <name type="scientific">Mogibacterium kristiansenii</name>
    <dbReference type="NCBI Taxonomy" id="2606708"/>
    <lineage>
        <taxon>Bacteria</taxon>
        <taxon>Bacillati</taxon>
        <taxon>Bacillota</taxon>
        <taxon>Clostridia</taxon>
        <taxon>Peptostreptococcales</taxon>
        <taxon>Anaerovoracaceae</taxon>
        <taxon>Mogibacterium</taxon>
    </lineage>
</organism>
<evidence type="ECO:0000256" key="8">
    <source>
        <dbReference type="ARBA" id="ARBA00022676"/>
    </source>
</evidence>
<dbReference type="CDD" id="cd06223">
    <property type="entry name" value="PRTases_typeI"/>
    <property type="match status" value="1"/>
</dbReference>
<evidence type="ECO:0000256" key="9">
    <source>
        <dbReference type="ARBA" id="ARBA00022679"/>
    </source>
</evidence>
<dbReference type="GO" id="GO:0006178">
    <property type="term" value="P:guanine salvage"/>
    <property type="evidence" value="ECO:0007669"/>
    <property type="project" value="TreeGrafter"/>
</dbReference>
<sequence length="180" mass="20430">MSTNDHVIGKILFTEAEIRKRAEELGEEISNEFKGEELVVIGTLKGSIPWLCDLMKCLDLDTVIDFVKASSYGSSTTTSGVVKISMDTELNLYNKNVLVVEDIVDTGTTLKYLLEKLNERHPKTLKVCTMLDKPSRRTADFHADYIGFQVEDLFVIGYGLDYDQKYRNLPYISYLQNEGK</sequence>
<accession>A0A6N7X5E6</accession>
<comment type="subcellular location">
    <subcellularLocation>
        <location evidence="3 16">Cytoplasm</location>
    </subcellularLocation>
</comment>
<evidence type="ECO:0000256" key="2">
    <source>
        <dbReference type="ARBA" id="ARBA00002049"/>
    </source>
</evidence>
<evidence type="ECO:0000256" key="15">
    <source>
        <dbReference type="ARBA" id="ARBA00049402"/>
    </source>
</evidence>
<comment type="pathway">
    <text evidence="5">Purine metabolism; GMP biosynthesis via salvage pathway; GMP from guanine: step 1/1.</text>
</comment>
<evidence type="ECO:0000256" key="14">
    <source>
        <dbReference type="ARBA" id="ARBA00048811"/>
    </source>
</evidence>
<dbReference type="GO" id="GO:0052657">
    <property type="term" value="F:guanine phosphoribosyltransferase activity"/>
    <property type="evidence" value="ECO:0007669"/>
    <property type="project" value="UniProtKB-ARBA"/>
</dbReference>
<evidence type="ECO:0000256" key="13">
    <source>
        <dbReference type="ARBA" id="ARBA00022842"/>
    </source>
</evidence>
<dbReference type="GO" id="GO:0032263">
    <property type="term" value="P:GMP salvage"/>
    <property type="evidence" value="ECO:0007669"/>
    <property type="project" value="TreeGrafter"/>
</dbReference>
<dbReference type="GO" id="GO:0004422">
    <property type="term" value="F:hypoxanthine phosphoribosyltransferase activity"/>
    <property type="evidence" value="ECO:0007669"/>
    <property type="project" value="InterPro"/>
</dbReference>
<evidence type="ECO:0000256" key="6">
    <source>
        <dbReference type="ARBA" id="ARBA00008391"/>
    </source>
</evidence>
<proteinExistence type="inferred from homology"/>
<keyword evidence="7 16" id="KW-0963">Cytoplasm</keyword>
<evidence type="ECO:0000256" key="1">
    <source>
        <dbReference type="ARBA" id="ARBA00001946"/>
    </source>
</evidence>
<dbReference type="InterPro" id="IPR029057">
    <property type="entry name" value="PRTase-like"/>
</dbReference>
<dbReference type="GO" id="GO:0000287">
    <property type="term" value="F:magnesium ion binding"/>
    <property type="evidence" value="ECO:0007669"/>
    <property type="project" value="TreeGrafter"/>
</dbReference>
<dbReference type="NCBIfam" id="TIGR01203">
    <property type="entry name" value="HGPRTase"/>
    <property type="match status" value="1"/>
</dbReference>
<keyword evidence="11 16" id="KW-0660">Purine salvage</keyword>
<feature type="domain" description="Phosphoribosyltransferase" evidence="17">
    <location>
        <begin position="17"/>
        <end position="162"/>
    </location>
</feature>
<evidence type="ECO:0000256" key="5">
    <source>
        <dbReference type="ARBA" id="ARBA00004676"/>
    </source>
</evidence>
<dbReference type="EMBL" id="VUNA01000008">
    <property type="protein sequence ID" value="MST70742.1"/>
    <property type="molecule type" value="Genomic_DNA"/>
</dbReference>
<evidence type="ECO:0000256" key="12">
    <source>
        <dbReference type="ARBA" id="ARBA00022741"/>
    </source>
</evidence>
<dbReference type="AlphaFoldDB" id="A0A6N7X5E6"/>
<gene>
    <name evidence="18" type="primary">hpt</name>
    <name evidence="18" type="ORF">FYJ65_05205</name>
</gene>
<evidence type="ECO:0000256" key="4">
    <source>
        <dbReference type="ARBA" id="ARBA00004669"/>
    </source>
</evidence>
<comment type="catalytic activity">
    <reaction evidence="14">
        <text>GMP + diphosphate = guanine + 5-phospho-alpha-D-ribose 1-diphosphate</text>
        <dbReference type="Rhea" id="RHEA:25424"/>
        <dbReference type="ChEBI" id="CHEBI:16235"/>
        <dbReference type="ChEBI" id="CHEBI:33019"/>
        <dbReference type="ChEBI" id="CHEBI:58017"/>
        <dbReference type="ChEBI" id="CHEBI:58115"/>
        <dbReference type="EC" id="2.4.2.8"/>
    </reaction>
    <physiologicalReaction direction="right-to-left" evidence="14">
        <dbReference type="Rhea" id="RHEA:25426"/>
    </physiologicalReaction>
</comment>
<dbReference type="GO" id="GO:0032264">
    <property type="term" value="P:IMP salvage"/>
    <property type="evidence" value="ECO:0007669"/>
    <property type="project" value="UniProtKB-UniPathway"/>
</dbReference>
<evidence type="ECO:0000256" key="11">
    <source>
        <dbReference type="ARBA" id="ARBA00022726"/>
    </source>
</evidence>
<evidence type="ECO:0000256" key="16">
    <source>
        <dbReference type="RuleBase" id="RU364099"/>
    </source>
</evidence>
<dbReference type="GO" id="GO:0046100">
    <property type="term" value="P:hypoxanthine metabolic process"/>
    <property type="evidence" value="ECO:0007669"/>
    <property type="project" value="TreeGrafter"/>
</dbReference>
<dbReference type="InterPro" id="IPR005904">
    <property type="entry name" value="Hxn_phspho_trans"/>
</dbReference>
<evidence type="ECO:0000259" key="17">
    <source>
        <dbReference type="Pfam" id="PF00156"/>
    </source>
</evidence>
<keyword evidence="9 16" id="KW-0808">Transferase</keyword>
<name>A0A6N7X5E6_9FIRM</name>
<dbReference type="Proteomes" id="UP000469424">
    <property type="component" value="Unassembled WGS sequence"/>
</dbReference>
<evidence type="ECO:0000256" key="3">
    <source>
        <dbReference type="ARBA" id="ARBA00004496"/>
    </source>
</evidence>
<evidence type="ECO:0000256" key="7">
    <source>
        <dbReference type="ARBA" id="ARBA00022490"/>
    </source>
</evidence>
<keyword evidence="12 16" id="KW-0547">Nucleotide-binding</keyword>
<comment type="pathway">
    <text evidence="4 16">Purine metabolism; IMP biosynthesis via salvage pathway; IMP from hypoxanthine: step 1/1.</text>
</comment>
<dbReference type="RefSeq" id="WP_154554305.1">
    <property type="nucleotide sequence ID" value="NZ_VUNA01000008.1"/>
</dbReference>
<comment type="caution">
    <text evidence="18">The sequence shown here is derived from an EMBL/GenBank/DDBJ whole genome shotgun (WGS) entry which is preliminary data.</text>
</comment>
<dbReference type="GO" id="GO:0005829">
    <property type="term" value="C:cytosol"/>
    <property type="evidence" value="ECO:0007669"/>
    <property type="project" value="TreeGrafter"/>
</dbReference>
<keyword evidence="10 16" id="KW-0479">Metal-binding</keyword>
<comment type="cofactor">
    <cofactor evidence="1 16">
        <name>Mg(2+)</name>
        <dbReference type="ChEBI" id="CHEBI:18420"/>
    </cofactor>
</comment>
<dbReference type="GO" id="GO:0006166">
    <property type="term" value="P:purine ribonucleoside salvage"/>
    <property type="evidence" value="ECO:0007669"/>
    <property type="project" value="UniProtKB-KW"/>
</dbReference>
<dbReference type="FunFam" id="3.40.50.2020:FF:000006">
    <property type="entry name" value="Hypoxanthine phosphoribosyltransferase"/>
    <property type="match status" value="1"/>
</dbReference>
<comment type="similarity">
    <text evidence="6 16">Belongs to the purine/pyrimidine phosphoribosyltransferase family.</text>
</comment>
<dbReference type="Pfam" id="PF00156">
    <property type="entry name" value="Pribosyltran"/>
    <property type="match status" value="1"/>
</dbReference>
<keyword evidence="19" id="KW-1185">Reference proteome</keyword>
<dbReference type="GO" id="GO:0000166">
    <property type="term" value="F:nucleotide binding"/>
    <property type="evidence" value="ECO:0007669"/>
    <property type="project" value="UniProtKB-KW"/>
</dbReference>
<dbReference type="Gene3D" id="3.40.50.2020">
    <property type="match status" value="1"/>
</dbReference>
<comment type="catalytic activity">
    <reaction evidence="15">
        <text>IMP + diphosphate = hypoxanthine + 5-phospho-alpha-D-ribose 1-diphosphate</text>
        <dbReference type="Rhea" id="RHEA:17973"/>
        <dbReference type="ChEBI" id="CHEBI:17368"/>
        <dbReference type="ChEBI" id="CHEBI:33019"/>
        <dbReference type="ChEBI" id="CHEBI:58017"/>
        <dbReference type="ChEBI" id="CHEBI:58053"/>
        <dbReference type="EC" id="2.4.2.8"/>
    </reaction>
    <physiologicalReaction direction="right-to-left" evidence="15">
        <dbReference type="Rhea" id="RHEA:17975"/>
    </physiologicalReaction>
</comment>
<evidence type="ECO:0000256" key="10">
    <source>
        <dbReference type="ARBA" id="ARBA00022723"/>
    </source>
</evidence>
<keyword evidence="13 16" id="KW-0460">Magnesium</keyword>
<dbReference type="UniPathway" id="UPA00591">
    <property type="reaction ID" value="UER00648"/>
</dbReference>
<evidence type="ECO:0000313" key="19">
    <source>
        <dbReference type="Proteomes" id="UP000469424"/>
    </source>
</evidence>
<dbReference type="PANTHER" id="PTHR43340:SF1">
    <property type="entry name" value="HYPOXANTHINE PHOSPHORIBOSYLTRANSFERASE"/>
    <property type="match status" value="1"/>
</dbReference>
<dbReference type="InterPro" id="IPR050408">
    <property type="entry name" value="HGPRT"/>
</dbReference>
<keyword evidence="8 16" id="KW-0328">Glycosyltransferase</keyword>
<dbReference type="SUPFAM" id="SSF53271">
    <property type="entry name" value="PRTase-like"/>
    <property type="match status" value="1"/>
</dbReference>
<dbReference type="PANTHER" id="PTHR43340">
    <property type="entry name" value="HYPOXANTHINE-GUANINE PHOSPHORIBOSYLTRANSFERASE"/>
    <property type="match status" value="1"/>
</dbReference>
<evidence type="ECO:0000313" key="18">
    <source>
        <dbReference type="EMBL" id="MST70742.1"/>
    </source>
</evidence>
<comment type="function">
    <text evidence="2">Purine salvage pathway enzyme that catalyzes the transfer of the ribosyl-5-phosphate group from 5-phospho-alpha-D-ribose 1-diphosphate (PRPP) to the N9 position of the 6-oxopurines hypoxanthine and guanine to form the corresponding ribonucleotides IMP (inosine 5'-monophosphate) and GMP (guanosine 5'-monophosphate), with the release of PPi.</text>
</comment>
<protein>
    <recommendedName>
        <fullName evidence="16">Hypoxanthine phosphoribosyltransferase</fullName>
        <ecNumber evidence="16">2.4.2.8</ecNumber>
    </recommendedName>
</protein>
<dbReference type="InterPro" id="IPR000836">
    <property type="entry name" value="PRTase_dom"/>
</dbReference>
<dbReference type="EC" id="2.4.2.8" evidence="16"/>